<organism evidence="14 15">
    <name type="scientific">Chironomus riparius</name>
    <dbReference type="NCBI Taxonomy" id="315576"/>
    <lineage>
        <taxon>Eukaryota</taxon>
        <taxon>Metazoa</taxon>
        <taxon>Ecdysozoa</taxon>
        <taxon>Arthropoda</taxon>
        <taxon>Hexapoda</taxon>
        <taxon>Insecta</taxon>
        <taxon>Pterygota</taxon>
        <taxon>Neoptera</taxon>
        <taxon>Endopterygota</taxon>
        <taxon>Diptera</taxon>
        <taxon>Nematocera</taxon>
        <taxon>Chironomoidea</taxon>
        <taxon>Chironomidae</taxon>
        <taxon>Chironominae</taxon>
        <taxon>Chironomus</taxon>
    </lineage>
</organism>
<protein>
    <submittedName>
        <fullName evidence="14">Uncharacterized protein</fullName>
    </submittedName>
</protein>
<accession>A0A9N9WQR0</accession>
<evidence type="ECO:0000256" key="11">
    <source>
        <dbReference type="ARBA" id="ARBA00023303"/>
    </source>
</evidence>
<comment type="subcellular location">
    <subcellularLocation>
        <location evidence="1">Membrane</location>
        <topology evidence="1">Multi-pass membrane protein</topology>
    </subcellularLocation>
</comment>
<keyword evidence="10 12" id="KW-0739">Sodium transport</keyword>
<gene>
    <name evidence="14" type="ORF">CHIRRI_LOCUS8142</name>
</gene>
<evidence type="ECO:0000256" key="7">
    <source>
        <dbReference type="ARBA" id="ARBA00023053"/>
    </source>
</evidence>
<dbReference type="PANTHER" id="PTHR11690">
    <property type="entry name" value="AMILORIDE-SENSITIVE SODIUM CHANNEL-RELATED"/>
    <property type="match status" value="1"/>
</dbReference>
<dbReference type="GO" id="GO:0005886">
    <property type="term" value="C:plasma membrane"/>
    <property type="evidence" value="ECO:0007669"/>
    <property type="project" value="TreeGrafter"/>
</dbReference>
<keyword evidence="3 12" id="KW-0813">Transport</keyword>
<sequence>MLKVIQNFCGDTNIHGFMYIGQVSSHRIERIFWAISIFVSFTLTGILIYKFIIESQANPIVIFTDQNAISVQDINFPSLSFCPGIIFETMKNPFKYTEIKEMLENQTIELSNLTLDELKMMQIVSLVANDRFMSGNYPNLSITTEDFMDVLNTFGSFIGESVKSNVLPTYYFFNGNWSNKYPMNLTRTIGRTGFCHTFNFPNSSQMFRMESISQDFKFTNISKHGTAWQLAPEYNLTLEYPVKPVNPKKCLYIGYSESVYVLDQKRYQVKGLSDVIPEKNFDGIKLMFHDAFEMIFDDAITLHTRKKCYLKILVTPKVLRIDSSIMDFDLEQRKCYLEVERELKFLKVYNKVNCEHECLADLTLQICGCVQFHMVRNQTTRICGIVDENCFRKVENDFNNVKSNCMCYEPCETVKYEVKMIYNFRKKDLHAISRSGYVNIEFEIQFGISEIFAVKKRKTVTNIDILSLIGGFLGLFAGFSFLSGGEIILHFVINPLDMLVKRKSRRVHAILNNTKPKLELKIWNYVVDFLENSSIHSFSHIGNNKKILLQSLQIDFMLCRKLGSYNDGFRTLFNYTSASDFVFLLRNYTSSDIPWFIYKNAKWNKVIEPAFAEILTQNGVGYTFNLMNQSELFFDNRLSKDFDYTYDTNDTISYPWSTKAGVDFGLRITFKMNKLSEGCFDYDSFIVHPPNELPIYSDIIRFEDLVTTDVVITPEIIKTDDDLKRLDANVRKCYFDDERKLKYFKVYTQRNCEQECLTEIIYSDCRCVPFYAIRNSSTDLCSFRRYVQCAVKYEEYSDFKKYDYLYESRGVCKCLPLCNYVSYSYEIFTRGFATYQNSTIALMWKDAEYYALIRYQQFTIVDFLAYVGGILGLFAGISALSVVEFLYFFTLRLATDLLRYYAK</sequence>
<dbReference type="InterPro" id="IPR001873">
    <property type="entry name" value="ENaC"/>
</dbReference>
<keyword evidence="8 12" id="KW-0406">Ion transport</keyword>
<dbReference type="EMBL" id="OU895878">
    <property type="protein sequence ID" value="CAG9805268.1"/>
    <property type="molecule type" value="Genomic_DNA"/>
</dbReference>
<keyword evidence="4 12" id="KW-0894">Sodium channel</keyword>
<feature type="transmembrane region" description="Helical" evidence="13">
    <location>
        <begin position="465"/>
        <end position="493"/>
    </location>
</feature>
<evidence type="ECO:0000256" key="5">
    <source>
        <dbReference type="ARBA" id="ARBA00022692"/>
    </source>
</evidence>
<dbReference type="Proteomes" id="UP001153620">
    <property type="component" value="Chromosome 2"/>
</dbReference>
<dbReference type="Pfam" id="PF00858">
    <property type="entry name" value="ASC"/>
    <property type="match status" value="2"/>
</dbReference>
<dbReference type="Gene3D" id="1.10.287.820">
    <property type="entry name" value="Acid-sensing ion channel domain"/>
    <property type="match status" value="2"/>
</dbReference>
<evidence type="ECO:0000256" key="6">
    <source>
        <dbReference type="ARBA" id="ARBA00022989"/>
    </source>
</evidence>
<evidence type="ECO:0000256" key="8">
    <source>
        <dbReference type="ARBA" id="ARBA00023065"/>
    </source>
</evidence>
<reference evidence="14" key="2">
    <citation type="submission" date="2022-10" db="EMBL/GenBank/DDBJ databases">
        <authorList>
            <consortium name="ENA_rothamsted_submissions"/>
            <consortium name="culmorum"/>
            <person name="King R."/>
        </authorList>
    </citation>
    <scope>NUCLEOTIDE SEQUENCE</scope>
</reference>
<evidence type="ECO:0000256" key="2">
    <source>
        <dbReference type="ARBA" id="ARBA00007193"/>
    </source>
</evidence>
<keyword evidence="5 12" id="KW-0812">Transmembrane</keyword>
<dbReference type="OrthoDB" id="6021021at2759"/>
<evidence type="ECO:0000313" key="15">
    <source>
        <dbReference type="Proteomes" id="UP001153620"/>
    </source>
</evidence>
<proteinExistence type="inferred from homology"/>
<evidence type="ECO:0000313" key="14">
    <source>
        <dbReference type="EMBL" id="CAG9805268.1"/>
    </source>
</evidence>
<evidence type="ECO:0000256" key="1">
    <source>
        <dbReference type="ARBA" id="ARBA00004141"/>
    </source>
</evidence>
<evidence type="ECO:0000256" key="4">
    <source>
        <dbReference type="ARBA" id="ARBA00022461"/>
    </source>
</evidence>
<name>A0A9N9WQR0_9DIPT</name>
<reference evidence="14" key="1">
    <citation type="submission" date="2022-01" db="EMBL/GenBank/DDBJ databases">
        <authorList>
            <person name="King R."/>
        </authorList>
    </citation>
    <scope>NUCLEOTIDE SEQUENCE</scope>
</reference>
<comment type="similarity">
    <text evidence="2 12">Belongs to the amiloride-sensitive sodium channel (TC 1.A.6) family.</text>
</comment>
<evidence type="ECO:0000256" key="10">
    <source>
        <dbReference type="ARBA" id="ARBA00023201"/>
    </source>
</evidence>
<keyword evidence="11 12" id="KW-0407">Ion channel</keyword>
<dbReference type="AlphaFoldDB" id="A0A9N9WQR0"/>
<dbReference type="Gene3D" id="1.10.287.770">
    <property type="entry name" value="YojJ-like"/>
    <property type="match status" value="2"/>
</dbReference>
<evidence type="ECO:0000256" key="3">
    <source>
        <dbReference type="ARBA" id="ARBA00022448"/>
    </source>
</evidence>
<feature type="transmembrane region" description="Helical" evidence="13">
    <location>
        <begin position="863"/>
        <end position="889"/>
    </location>
</feature>
<evidence type="ECO:0000256" key="12">
    <source>
        <dbReference type="RuleBase" id="RU000679"/>
    </source>
</evidence>
<keyword evidence="15" id="KW-1185">Reference proteome</keyword>
<keyword evidence="9 13" id="KW-0472">Membrane</keyword>
<dbReference type="GO" id="GO:0015280">
    <property type="term" value="F:ligand-gated sodium channel activity"/>
    <property type="evidence" value="ECO:0007669"/>
    <property type="project" value="TreeGrafter"/>
</dbReference>
<feature type="transmembrane region" description="Helical" evidence="13">
    <location>
        <begin position="31"/>
        <end position="52"/>
    </location>
</feature>
<evidence type="ECO:0000256" key="9">
    <source>
        <dbReference type="ARBA" id="ARBA00023136"/>
    </source>
</evidence>
<keyword evidence="7" id="KW-0915">Sodium</keyword>
<evidence type="ECO:0000256" key="13">
    <source>
        <dbReference type="SAM" id="Phobius"/>
    </source>
</evidence>
<dbReference type="PANTHER" id="PTHR11690:SF288">
    <property type="entry name" value="AMILORIDE-SENSITIVE NA+ CHANNEL-RELATED"/>
    <property type="match status" value="1"/>
</dbReference>
<keyword evidence="6 13" id="KW-1133">Transmembrane helix</keyword>